<gene>
    <name evidence="1" type="ORF">JMJ92_21545</name>
</gene>
<proteinExistence type="predicted"/>
<dbReference type="Proteomes" id="UP000635853">
    <property type="component" value="Unassembled WGS sequence"/>
</dbReference>
<protein>
    <submittedName>
        <fullName evidence="1">Uncharacterized protein</fullName>
    </submittedName>
</protein>
<dbReference type="RefSeq" id="WP_202241820.1">
    <property type="nucleotide sequence ID" value="NZ_JAESIL010000200.1"/>
</dbReference>
<evidence type="ECO:0000313" key="1">
    <source>
        <dbReference type="EMBL" id="MBL3580695.1"/>
    </source>
</evidence>
<comment type="caution">
    <text evidence="1">The sequence shown here is derived from an EMBL/GenBank/DDBJ whole genome shotgun (WGS) entry which is preliminary data.</text>
</comment>
<name>A0ABS1RN51_9RHOB</name>
<organism evidence="1 2">
    <name type="scientific">Rhodovulum visakhapatnamense</name>
    <dbReference type="NCBI Taxonomy" id="364297"/>
    <lineage>
        <taxon>Bacteria</taxon>
        <taxon>Pseudomonadati</taxon>
        <taxon>Pseudomonadota</taxon>
        <taxon>Alphaproteobacteria</taxon>
        <taxon>Rhodobacterales</taxon>
        <taxon>Paracoccaceae</taxon>
        <taxon>Rhodovulum</taxon>
    </lineage>
</organism>
<accession>A0ABS1RN51</accession>
<sequence>MELDGDHIRITQRGQIASLPLQALTNAPALRKGMLGTALTINSQERAGVTLKAASHVAATGFADEVKEAWTRFNLEALEKEAARLDRILAGVLALAAPPGYPSACQIAPLLDDARALDGSLLSKLNAEAIGPEVAARIAPVRKFAADAR</sequence>
<reference evidence="2" key="1">
    <citation type="submission" date="2021-01" db="EMBL/GenBank/DDBJ databases">
        <title>Draft genomes of Rhodovulum sulfidophilum.</title>
        <authorList>
            <person name="Guzman M.S."/>
        </authorList>
    </citation>
    <scope>NUCLEOTIDE SEQUENCE [LARGE SCALE GENOMIC DNA]</scope>
    <source>
        <strain evidence="2">AB19</strain>
    </source>
</reference>
<dbReference type="EMBL" id="JAESIL010000200">
    <property type="protein sequence ID" value="MBL3580695.1"/>
    <property type="molecule type" value="Genomic_DNA"/>
</dbReference>
<keyword evidence="2" id="KW-1185">Reference proteome</keyword>
<evidence type="ECO:0000313" key="2">
    <source>
        <dbReference type="Proteomes" id="UP000635853"/>
    </source>
</evidence>